<accession>A0A316BZV0</accession>
<dbReference type="AlphaFoldDB" id="A0A316BZV0"/>
<evidence type="ECO:0000313" key="1">
    <source>
        <dbReference type="EMBL" id="PWJ80637.1"/>
    </source>
</evidence>
<evidence type="ECO:0000313" key="2">
    <source>
        <dbReference type="Proteomes" id="UP000245396"/>
    </source>
</evidence>
<gene>
    <name evidence="1" type="ORF">C7441_112179</name>
</gene>
<comment type="caution">
    <text evidence="1">The sequence shown here is derived from an EMBL/GenBank/DDBJ whole genome shotgun (WGS) entry which is preliminary data.</text>
</comment>
<dbReference type="OrthoDB" id="8421551at2"/>
<dbReference type="Proteomes" id="UP000245396">
    <property type="component" value="Unassembled WGS sequence"/>
</dbReference>
<protein>
    <submittedName>
        <fullName evidence="1">Uncharacterized protein</fullName>
    </submittedName>
</protein>
<dbReference type="RefSeq" id="WP_109613931.1">
    <property type="nucleotide sequence ID" value="NZ_QGGG01000012.1"/>
</dbReference>
<proteinExistence type="predicted"/>
<sequence length="113" mass="11876">MKVTNISKALQGVNGKSGRVFIRPGDTKEVEFDDVGLNQAKRLTKLLSIEKGDAGAAPEGGGVKTAAEVLAMADNSDIPFMSFKSAASKLLGERTPAKKDEIVTALMELATNP</sequence>
<dbReference type="EMBL" id="QGGG01000012">
    <property type="protein sequence ID" value="PWJ80637.1"/>
    <property type="molecule type" value="Genomic_DNA"/>
</dbReference>
<organism evidence="1 2">
    <name type="scientific">Pseudaminobacter salicylatoxidans</name>
    <dbReference type="NCBI Taxonomy" id="93369"/>
    <lineage>
        <taxon>Bacteria</taxon>
        <taxon>Pseudomonadati</taxon>
        <taxon>Pseudomonadota</taxon>
        <taxon>Alphaproteobacteria</taxon>
        <taxon>Hyphomicrobiales</taxon>
        <taxon>Phyllobacteriaceae</taxon>
        <taxon>Pseudaminobacter</taxon>
    </lineage>
</organism>
<reference evidence="1 2" key="1">
    <citation type="submission" date="2018-05" db="EMBL/GenBank/DDBJ databases">
        <title>Genomic Encyclopedia of Type Strains, Phase IV (KMG-IV): sequencing the most valuable type-strain genomes for metagenomic binning, comparative biology and taxonomic classification.</title>
        <authorList>
            <person name="Goeker M."/>
        </authorList>
    </citation>
    <scope>NUCLEOTIDE SEQUENCE [LARGE SCALE GENOMIC DNA]</scope>
    <source>
        <strain evidence="1 2">DSM 6986</strain>
    </source>
</reference>
<name>A0A316BZV0_PSESE</name>
<keyword evidence="2" id="KW-1185">Reference proteome</keyword>